<feature type="compositionally biased region" description="Polar residues" evidence="1">
    <location>
        <begin position="83"/>
        <end position="93"/>
    </location>
</feature>
<organism evidence="2 3">
    <name type="scientific">Rhipicephalus sanguineus</name>
    <name type="common">Brown dog tick</name>
    <name type="synonym">Ixodes sanguineus</name>
    <dbReference type="NCBI Taxonomy" id="34632"/>
    <lineage>
        <taxon>Eukaryota</taxon>
        <taxon>Metazoa</taxon>
        <taxon>Ecdysozoa</taxon>
        <taxon>Arthropoda</taxon>
        <taxon>Chelicerata</taxon>
        <taxon>Arachnida</taxon>
        <taxon>Acari</taxon>
        <taxon>Parasitiformes</taxon>
        <taxon>Ixodida</taxon>
        <taxon>Ixodoidea</taxon>
        <taxon>Ixodidae</taxon>
        <taxon>Rhipicephalinae</taxon>
        <taxon>Rhipicephalus</taxon>
        <taxon>Rhipicephalus</taxon>
    </lineage>
</organism>
<feature type="compositionally biased region" description="Basic and acidic residues" evidence="1">
    <location>
        <begin position="94"/>
        <end position="106"/>
    </location>
</feature>
<protein>
    <recommendedName>
        <fullName evidence="4">Tick transposon</fullName>
    </recommendedName>
</protein>
<sequence>MEVDEELPGPSRTPELLSTDADASGVASPQTSSHEEPASADAALGNEASDATCLEGRAWTEDAWHTVLSRKKKKNQLKKQHSQTETAMNPNEQSKSDPLAEKEKSQARQGFRRMKRRGPPPLPKEDIKVILRPHKGLWVKNILGLELSRAVIDACQRSFNGNDFLLRIHPGSNIVIISTPSVEVASRLRDIRQLNIRGQIHAFNAYVADPEGVLRGIVHGIPAGTSQDELMENLRVRTQGVKIERARMLGSSKTAIITFTGSVLPRSVYIMGAELICYPYKPTVQVCKICLLTGHRTDVCPTPNVDVCLKCGAREPTQGHDCTPKCVICDGEHPTGDRLCKKKLKSVAPPRKSRIDQTKERGGQPEWTGDVMSSGEFPQLELHKPRWFSSDRQEQRQPRSKSRSRSRSGSRSRSRSHSRNHWQNNNNTAPPASGKSSLKNQTMGGGPLDRAGSPQETEEAQASGRTNTYQERGYGGQQQHGRQHNSYGGGRQKMPPPSPLQQGGYQQQKQERHQRQPAWQKAGTYHFAP</sequence>
<feature type="compositionally biased region" description="Basic and acidic residues" evidence="1">
    <location>
        <begin position="353"/>
        <end position="363"/>
    </location>
</feature>
<feature type="region of interest" description="Disordered" evidence="1">
    <location>
        <begin position="68"/>
        <end position="125"/>
    </location>
</feature>
<comment type="caution">
    <text evidence="2">The sequence shown here is derived from an EMBL/GenBank/DDBJ whole genome shotgun (WGS) entry which is preliminary data.</text>
</comment>
<dbReference type="VEuPathDB" id="VectorBase:RSAN_042311"/>
<dbReference type="EMBL" id="JABSTV010001247">
    <property type="protein sequence ID" value="KAH7972719.1"/>
    <property type="molecule type" value="Genomic_DNA"/>
</dbReference>
<evidence type="ECO:0000313" key="3">
    <source>
        <dbReference type="Proteomes" id="UP000821837"/>
    </source>
</evidence>
<feature type="compositionally biased region" description="Basic residues" evidence="1">
    <location>
        <begin position="68"/>
        <end position="81"/>
    </location>
</feature>
<dbReference type="AlphaFoldDB" id="A0A9D4T656"/>
<accession>A0A9D4T656</accession>
<name>A0A9D4T656_RHISA</name>
<dbReference type="Proteomes" id="UP000821837">
    <property type="component" value="Chromosome 11"/>
</dbReference>
<evidence type="ECO:0008006" key="4">
    <source>
        <dbReference type="Google" id="ProtNLM"/>
    </source>
</evidence>
<feature type="region of interest" description="Disordered" evidence="1">
    <location>
        <begin position="341"/>
        <end position="529"/>
    </location>
</feature>
<reference evidence="2" key="2">
    <citation type="submission" date="2021-09" db="EMBL/GenBank/DDBJ databases">
        <authorList>
            <person name="Jia N."/>
            <person name="Wang J."/>
            <person name="Shi W."/>
            <person name="Du L."/>
            <person name="Sun Y."/>
            <person name="Zhan W."/>
            <person name="Jiang J."/>
            <person name="Wang Q."/>
            <person name="Zhang B."/>
            <person name="Ji P."/>
            <person name="Sakyi L.B."/>
            <person name="Cui X."/>
            <person name="Yuan T."/>
            <person name="Jiang B."/>
            <person name="Yang W."/>
            <person name="Lam T.T.-Y."/>
            <person name="Chang Q."/>
            <person name="Ding S."/>
            <person name="Wang X."/>
            <person name="Zhu J."/>
            <person name="Ruan X."/>
            <person name="Zhao L."/>
            <person name="Wei J."/>
            <person name="Que T."/>
            <person name="Du C."/>
            <person name="Cheng J."/>
            <person name="Dai P."/>
            <person name="Han X."/>
            <person name="Huang E."/>
            <person name="Gao Y."/>
            <person name="Liu J."/>
            <person name="Shao H."/>
            <person name="Ye R."/>
            <person name="Li L."/>
            <person name="Wei W."/>
            <person name="Wang X."/>
            <person name="Wang C."/>
            <person name="Huo Q."/>
            <person name="Li W."/>
            <person name="Guo W."/>
            <person name="Chen H."/>
            <person name="Chen S."/>
            <person name="Zhou L."/>
            <person name="Zhou L."/>
            <person name="Ni X."/>
            <person name="Tian J."/>
            <person name="Zhou Y."/>
            <person name="Sheng Y."/>
            <person name="Liu T."/>
            <person name="Pan Y."/>
            <person name="Xia L."/>
            <person name="Li J."/>
            <person name="Zhao F."/>
            <person name="Cao W."/>
        </authorList>
    </citation>
    <scope>NUCLEOTIDE SEQUENCE</scope>
    <source>
        <strain evidence="2">Rsan-2018</strain>
        <tissue evidence="2">Larvae</tissue>
    </source>
</reference>
<feature type="region of interest" description="Disordered" evidence="1">
    <location>
        <begin position="1"/>
        <end position="47"/>
    </location>
</feature>
<feature type="compositionally biased region" description="Basic residues" evidence="1">
    <location>
        <begin position="398"/>
        <end position="420"/>
    </location>
</feature>
<gene>
    <name evidence="2" type="ORF">HPB52_016020</name>
</gene>
<evidence type="ECO:0000256" key="1">
    <source>
        <dbReference type="SAM" id="MobiDB-lite"/>
    </source>
</evidence>
<evidence type="ECO:0000313" key="2">
    <source>
        <dbReference type="EMBL" id="KAH7972719.1"/>
    </source>
</evidence>
<feature type="compositionally biased region" description="Basic and acidic residues" evidence="1">
    <location>
        <begin position="381"/>
        <end position="397"/>
    </location>
</feature>
<proteinExistence type="predicted"/>
<reference evidence="2" key="1">
    <citation type="journal article" date="2020" name="Cell">
        <title>Large-Scale Comparative Analyses of Tick Genomes Elucidate Their Genetic Diversity and Vector Capacities.</title>
        <authorList>
            <consortium name="Tick Genome and Microbiome Consortium (TIGMIC)"/>
            <person name="Jia N."/>
            <person name="Wang J."/>
            <person name="Shi W."/>
            <person name="Du L."/>
            <person name="Sun Y."/>
            <person name="Zhan W."/>
            <person name="Jiang J.F."/>
            <person name="Wang Q."/>
            <person name="Zhang B."/>
            <person name="Ji P."/>
            <person name="Bell-Sakyi L."/>
            <person name="Cui X.M."/>
            <person name="Yuan T.T."/>
            <person name="Jiang B.G."/>
            <person name="Yang W.F."/>
            <person name="Lam T.T."/>
            <person name="Chang Q.C."/>
            <person name="Ding S.J."/>
            <person name="Wang X.J."/>
            <person name="Zhu J.G."/>
            <person name="Ruan X.D."/>
            <person name="Zhao L."/>
            <person name="Wei J.T."/>
            <person name="Ye R.Z."/>
            <person name="Que T.C."/>
            <person name="Du C.H."/>
            <person name="Zhou Y.H."/>
            <person name="Cheng J.X."/>
            <person name="Dai P.F."/>
            <person name="Guo W.B."/>
            <person name="Han X.H."/>
            <person name="Huang E.J."/>
            <person name="Li L.F."/>
            <person name="Wei W."/>
            <person name="Gao Y.C."/>
            <person name="Liu J.Z."/>
            <person name="Shao H.Z."/>
            <person name="Wang X."/>
            <person name="Wang C.C."/>
            <person name="Yang T.C."/>
            <person name="Huo Q.B."/>
            <person name="Li W."/>
            <person name="Chen H.Y."/>
            <person name="Chen S.E."/>
            <person name="Zhou L.G."/>
            <person name="Ni X.B."/>
            <person name="Tian J.H."/>
            <person name="Sheng Y."/>
            <person name="Liu T."/>
            <person name="Pan Y.S."/>
            <person name="Xia L.Y."/>
            <person name="Li J."/>
            <person name="Zhao F."/>
            <person name="Cao W.C."/>
        </authorList>
    </citation>
    <scope>NUCLEOTIDE SEQUENCE</scope>
    <source>
        <strain evidence="2">Rsan-2018</strain>
    </source>
</reference>
<keyword evidence="3" id="KW-1185">Reference proteome</keyword>
<feature type="compositionally biased region" description="Polar residues" evidence="1">
    <location>
        <begin position="421"/>
        <end position="442"/>
    </location>
</feature>